<dbReference type="EMBL" id="JAUGZK010000001">
    <property type="protein sequence ID" value="MEE2022714.1"/>
    <property type="molecule type" value="Genomic_DNA"/>
</dbReference>
<accession>A0ABU7JAI9</accession>
<dbReference type="InterPro" id="IPR036390">
    <property type="entry name" value="WH_DNA-bd_sf"/>
</dbReference>
<protein>
    <submittedName>
        <fullName evidence="6">IclR family transcriptional regulator</fullName>
    </submittedName>
</protein>
<dbReference type="SUPFAM" id="SSF55781">
    <property type="entry name" value="GAF domain-like"/>
    <property type="match status" value="1"/>
</dbReference>
<dbReference type="PROSITE" id="PS51077">
    <property type="entry name" value="HTH_ICLR"/>
    <property type="match status" value="1"/>
</dbReference>
<evidence type="ECO:0000256" key="3">
    <source>
        <dbReference type="ARBA" id="ARBA00023163"/>
    </source>
</evidence>
<evidence type="ECO:0000259" key="5">
    <source>
        <dbReference type="PROSITE" id="PS51078"/>
    </source>
</evidence>
<dbReference type="SUPFAM" id="SSF46785">
    <property type="entry name" value="Winged helix' DNA-binding domain"/>
    <property type="match status" value="1"/>
</dbReference>
<keyword evidence="3" id="KW-0804">Transcription</keyword>
<evidence type="ECO:0000256" key="2">
    <source>
        <dbReference type="ARBA" id="ARBA00023125"/>
    </source>
</evidence>
<keyword evidence="1" id="KW-0805">Transcription regulation</keyword>
<evidence type="ECO:0000313" key="7">
    <source>
        <dbReference type="Proteomes" id="UP001339167"/>
    </source>
</evidence>
<dbReference type="Gene3D" id="3.30.450.40">
    <property type="match status" value="1"/>
</dbReference>
<evidence type="ECO:0000256" key="1">
    <source>
        <dbReference type="ARBA" id="ARBA00023015"/>
    </source>
</evidence>
<dbReference type="PANTHER" id="PTHR30136:SF35">
    <property type="entry name" value="HTH-TYPE TRANSCRIPTIONAL REGULATOR RV1719"/>
    <property type="match status" value="1"/>
</dbReference>
<dbReference type="Pfam" id="PF09339">
    <property type="entry name" value="HTH_IclR"/>
    <property type="match status" value="1"/>
</dbReference>
<evidence type="ECO:0000259" key="4">
    <source>
        <dbReference type="PROSITE" id="PS51077"/>
    </source>
</evidence>
<dbReference type="InterPro" id="IPR005471">
    <property type="entry name" value="Tscrpt_reg_IclR_N"/>
</dbReference>
<dbReference type="InterPro" id="IPR029016">
    <property type="entry name" value="GAF-like_dom_sf"/>
</dbReference>
<keyword evidence="7" id="KW-1185">Reference proteome</keyword>
<gene>
    <name evidence="6" type="ORF">QWF21_00525</name>
</gene>
<dbReference type="PANTHER" id="PTHR30136">
    <property type="entry name" value="HELIX-TURN-HELIX TRANSCRIPTIONAL REGULATOR, ICLR FAMILY"/>
    <property type="match status" value="1"/>
</dbReference>
<dbReference type="PROSITE" id="PS51078">
    <property type="entry name" value="ICLR_ED"/>
    <property type="match status" value="1"/>
</dbReference>
<dbReference type="InterPro" id="IPR050707">
    <property type="entry name" value="HTH_MetabolicPath_Reg"/>
</dbReference>
<name>A0ABU7JAI9_9GAMM</name>
<comment type="caution">
    <text evidence="6">The sequence shown here is derived from an EMBL/GenBank/DDBJ whole genome shotgun (WGS) entry which is preliminary data.</text>
</comment>
<feature type="domain" description="HTH iclR-type" evidence="4">
    <location>
        <begin position="7"/>
        <end position="67"/>
    </location>
</feature>
<dbReference type="RefSeq" id="WP_330086078.1">
    <property type="nucleotide sequence ID" value="NZ_JAUGZK010000001.1"/>
</dbReference>
<dbReference type="Pfam" id="PF01614">
    <property type="entry name" value="IclR_C"/>
    <property type="match status" value="1"/>
</dbReference>
<dbReference type="Gene3D" id="1.10.10.10">
    <property type="entry name" value="Winged helix-like DNA-binding domain superfamily/Winged helix DNA-binding domain"/>
    <property type="match status" value="1"/>
</dbReference>
<organism evidence="6 7">
    <name type="scientific">Alkalimonas mucilaginosa</name>
    <dbReference type="NCBI Taxonomy" id="3057676"/>
    <lineage>
        <taxon>Bacteria</taxon>
        <taxon>Pseudomonadati</taxon>
        <taxon>Pseudomonadota</taxon>
        <taxon>Gammaproteobacteria</taxon>
        <taxon>Alkalimonas</taxon>
    </lineage>
</organism>
<keyword evidence="2" id="KW-0238">DNA-binding</keyword>
<reference evidence="6 7" key="1">
    <citation type="submission" date="2023-06" db="EMBL/GenBank/DDBJ databases">
        <title>Alkalimonas sp., MEB004 an alkaliphilic bacterium isolated from Lonar Lake, India.</title>
        <authorList>
            <person name="Joshi A."/>
            <person name="Thite S."/>
        </authorList>
    </citation>
    <scope>NUCLEOTIDE SEQUENCE [LARGE SCALE GENOMIC DNA]</scope>
    <source>
        <strain evidence="6 7">MEB004</strain>
    </source>
</reference>
<dbReference type="InterPro" id="IPR014757">
    <property type="entry name" value="Tscrpt_reg_IclR_C"/>
</dbReference>
<sequence length="259" mass="28239">MMVSYVIPNLANACRMIDEISRAEQGLSLSELEQQLAVPRTTAFRILQTLCQQQLIEKHGKKYLAGSQLLRLGLSLLSSMPVKQKALPMLQQLSLSTGFSCHLALPHADGSLLVEVCDSPNPLRLAARPGTVVPLNCSASGKVFLAFRCFDRLHDPALQASFARRTEHSLLAGEALKSELQRVLARGYATDEQEYHPDVRCLAAPVRDELGQVAAAVGVSAPAILFKKQQIQQIAAQVKQAAIEISLATYRPQLMAMGK</sequence>
<dbReference type="Proteomes" id="UP001339167">
    <property type="component" value="Unassembled WGS sequence"/>
</dbReference>
<dbReference type="SMART" id="SM00346">
    <property type="entry name" value="HTH_ICLR"/>
    <property type="match status" value="1"/>
</dbReference>
<feature type="domain" description="IclR-ED" evidence="5">
    <location>
        <begin position="68"/>
        <end position="251"/>
    </location>
</feature>
<evidence type="ECO:0000313" key="6">
    <source>
        <dbReference type="EMBL" id="MEE2022714.1"/>
    </source>
</evidence>
<proteinExistence type="predicted"/>
<dbReference type="InterPro" id="IPR036388">
    <property type="entry name" value="WH-like_DNA-bd_sf"/>
</dbReference>